<organism evidence="2 3">
    <name type="scientific">Sinorhizobium numidicum</name>
    <dbReference type="NCBI Taxonomy" id="680248"/>
    <lineage>
        <taxon>Bacteria</taxon>
        <taxon>Pseudomonadati</taxon>
        <taxon>Pseudomonadota</taxon>
        <taxon>Alphaproteobacteria</taxon>
        <taxon>Hyphomicrobiales</taxon>
        <taxon>Rhizobiaceae</taxon>
        <taxon>Sinorhizobium/Ensifer group</taxon>
        <taxon>Sinorhizobium</taxon>
    </lineage>
</organism>
<dbReference type="EMBL" id="CP120371">
    <property type="protein sequence ID" value="WEX83216.1"/>
    <property type="molecule type" value="Genomic_DNA"/>
</dbReference>
<reference evidence="2 3" key="1">
    <citation type="submission" date="2023-03" db="EMBL/GenBank/DDBJ databases">
        <authorList>
            <person name="Kaur S."/>
            <person name="Espinosa-Saiz D."/>
            <person name="Velazquez E."/>
            <person name="Menendez E."/>
            <person name="diCenzo G.C."/>
        </authorList>
    </citation>
    <scope>NUCLEOTIDE SEQUENCE [LARGE SCALE GENOMIC DNA]</scope>
    <source>
        <strain evidence="2 3">LMG 27395</strain>
    </source>
</reference>
<dbReference type="SUPFAM" id="SSF54637">
    <property type="entry name" value="Thioesterase/thiol ester dehydrase-isomerase"/>
    <property type="match status" value="1"/>
</dbReference>
<protein>
    <submittedName>
        <fullName evidence="2">Thioesterase domain-containing protein</fullName>
    </submittedName>
</protein>
<sequence>MTHSELQAYLHTHIPLSAAMQVEVAALEWDHVLLRAPLAPNINHRETVFGGSASALSILSAWSLLHVRLRLSGISSRLVIQSNRMDYLKPIARSFSARSSLEDSGQWPGFMRLLERRGRARLAMTAELSGEGEIAGFFSGEFVALGYGAVGAS</sequence>
<dbReference type="NCBIfam" id="TIGR02447">
    <property type="entry name" value="yiiD_Cterm"/>
    <property type="match status" value="1"/>
</dbReference>
<dbReference type="Pfam" id="PF09500">
    <property type="entry name" value="YiiD_C"/>
    <property type="match status" value="1"/>
</dbReference>
<evidence type="ECO:0000259" key="1">
    <source>
        <dbReference type="Pfam" id="PF09500"/>
    </source>
</evidence>
<accession>A0ABY8D242</accession>
<evidence type="ECO:0000313" key="3">
    <source>
        <dbReference type="Proteomes" id="UP001235547"/>
    </source>
</evidence>
<proteinExistence type="predicted"/>
<name>A0ABY8D242_9HYPH</name>
<gene>
    <name evidence="2" type="ORF">PYH38_005580</name>
</gene>
<feature type="domain" description="Thioesterase putative" evidence="1">
    <location>
        <begin position="4"/>
        <end position="145"/>
    </location>
</feature>
<dbReference type="InterPro" id="IPR029069">
    <property type="entry name" value="HotDog_dom_sf"/>
</dbReference>
<keyword evidence="3" id="KW-1185">Reference proteome</keyword>
<dbReference type="Gene3D" id="3.10.129.10">
    <property type="entry name" value="Hotdog Thioesterase"/>
    <property type="match status" value="1"/>
</dbReference>
<evidence type="ECO:0000313" key="2">
    <source>
        <dbReference type="EMBL" id="WEX83216.1"/>
    </source>
</evidence>
<dbReference type="RefSeq" id="WP_280734023.1">
    <property type="nucleotide sequence ID" value="NZ_CP120368.1"/>
</dbReference>
<dbReference type="Proteomes" id="UP001235547">
    <property type="component" value="Chromosome 1"/>
</dbReference>
<dbReference type="InterPro" id="IPR012660">
    <property type="entry name" value="YiiD_C"/>
</dbReference>